<dbReference type="PANTHER" id="PTHR22761:SF5">
    <property type="entry name" value="CHARGED MULTIVESICULAR BODY PROTEIN 6"/>
    <property type="match status" value="1"/>
</dbReference>
<evidence type="ECO:0000313" key="8">
    <source>
        <dbReference type="Proteomes" id="UP001189429"/>
    </source>
</evidence>
<evidence type="ECO:0000256" key="2">
    <source>
        <dbReference type="ARBA" id="ARBA00006190"/>
    </source>
</evidence>
<dbReference type="EMBL" id="CAUYUJ010001080">
    <property type="protein sequence ID" value="CAK0794074.1"/>
    <property type="molecule type" value="Genomic_DNA"/>
</dbReference>
<dbReference type="Proteomes" id="UP001189429">
    <property type="component" value="Unassembled WGS sequence"/>
</dbReference>
<comment type="subcellular location">
    <subcellularLocation>
        <location evidence="1">Endosome membrane</location>
    </subcellularLocation>
</comment>
<keyword evidence="8" id="KW-1185">Reference proteome</keyword>
<name>A0ABN9PP58_9DINO</name>
<evidence type="ECO:0000313" key="7">
    <source>
        <dbReference type="EMBL" id="CAK0794074.1"/>
    </source>
</evidence>
<accession>A0ABN9PP58</accession>
<comment type="similarity">
    <text evidence="2">Belongs to the SNF7 family.</text>
</comment>
<keyword evidence="6" id="KW-0472">Membrane</keyword>
<keyword evidence="4" id="KW-0967">Endosome</keyword>
<evidence type="ECO:0000256" key="1">
    <source>
        <dbReference type="ARBA" id="ARBA00004608"/>
    </source>
</evidence>
<feature type="non-terminal residue" evidence="7">
    <location>
        <position position="118"/>
    </location>
</feature>
<reference evidence="7" key="1">
    <citation type="submission" date="2023-10" db="EMBL/GenBank/DDBJ databases">
        <authorList>
            <person name="Chen Y."/>
            <person name="Shah S."/>
            <person name="Dougan E. K."/>
            <person name="Thang M."/>
            <person name="Chan C."/>
        </authorList>
    </citation>
    <scope>NUCLEOTIDE SEQUENCE [LARGE SCALE GENOMIC DNA]</scope>
</reference>
<organism evidence="7 8">
    <name type="scientific">Prorocentrum cordatum</name>
    <dbReference type="NCBI Taxonomy" id="2364126"/>
    <lineage>
        <taxon>Eukaryota</taxon>
        <taxon>Sar</taxon>
        <taxon>Alveolata</taxon>
        <taxon>Dinophyceae</taxon>
        <taxon>Prorocentrales</taxon>
        <taxon>Prorocentraceae</taxon>
        <taxon>Prorocentrum</taxon>
    </lineage>
</organism>
<evidence type="ECO:0000256" key="5">
    <source>
        <dbReference type="ARBA" id="ARBA00022927"/>
    </source>
</evidence>
<sequence length="118" mass="12663">MLALRKKKLHQQLAMDCNTNLAKELVESIEFARAQKDIVDALAAGVETLKRVQREIGGADYVHRLMDERDEAILAMQEVSEALAGAGVAADDADALSELARLEEEHAAAALSAPAAPQ</sequence>
<protein>
    <recommendedName>
        <fullName evidence="9">Tubulin-specific chaperone A</fullName>
    </recommendedName>
</protein>
<keyword evidence="5" id="KW-0653">Protein transport</keyword>
<dbReference type="Pfam" id="PF03357">
    <property type="entry name" value="Snf7"/>
    <property type="match status" value="1"/>
</dbReference>
<dbReference type="PANTHER" id="PTHR22761">
    <property type="entry name" value="CHARGED MULTIVESICULAR BODY PROTEIN"/>
    <property type="match status" value="1"/>
</dbReference>
<evidence type="ECO:0000256" key="4">
    <source>
        <dbReference type="ARBA" id="ARBA00022753"/>
    </source>
</evidence>
<keyword evidence="3" id="KW-0813">Transport</keyword>
<evidence type="ECO:0008006" key="9">
    <source>
        <dbReference type="Google" id="ProtNLM"/>
    </source>
</evidence>
<gene>
    <name evidence="7" type="ORF">PCOR1329_LOCUS4165</name>
</gene>
<proteinExistence type="inferred from homology"/>
<evidence type="ECO:0000256" key="6">
    <source>
        <dbReference type="ARBA" id="ARBA00023136"/>
    </source>
</evidence>
<dbReference type="InterPro" id="IPR005024">
    <property type="entry name" value="Snf7_fam"/>
</dbReference>
<comment type="caution">
    <text evidence="7">The sequence shown here is derived from an EMBL/GenBank/DDBJ whole genome shotgun (WGS) entry which is preliminary data.</text>
</comment>
<evidence type="ECO:0000256" key="3">
    <source>
        <dbReference type="ARBA" id="ARBA00022448"/>
    </source>
</evidence>